<dbReference type="RefSeq" id="WP_042544763.1">
    <property type="nucleotide sequence ID" value="NZ_JXSQ01000019.1"/>
</dbReference>
<evidence type="ECO:0000256" key="1">
    <source>
        <dbReference type="SAM" id="Phobius"/>
    </source>
</evidence>
<sequence>MIPDPNLARLQRQVNAVAALSWVALGVAVMFLVGYLVFTALYHTPVISRVPIALGFALVTVAATLQVVFAQQARRSFPHLDGMVRKVSFGVIGVGAGGFALALLLNLIVMVAFGSGRAASGSNLLFGCCVFVFVPVASYLLIAALKVREVNQKYGPEGASQLLAYQLYQEQRTHQVPPIHG</sequence>
<feature type="transmembrane region" description="Helical" evidence="1">
    <location>
        <begin position="50"/>
        <end position="69"/>
    </location>
</feature>
<feature type="transmembrane region" description="Helical" evidence="1">
    <location>
        <begin position="124"/>
        <end position="145"/>
    </location>
</feature>
<keyword evidence="1" id="KW-0812">Transmembrane</keyword>
<organism evidence="2 3">
    <name type="scientific">Leucobacter komagatae</name>
    <dbReference type="NCBI Taxonomy" id="55969"/>
    <lineage>
        <taxon>Bacteria</taxon>
        <taxon>Bacillati</taxon>
        <taxon>Actinomycetota</taxon>
        <taxon>Actinomycetes</taxon>
        <taxon>Micrococcales</taxon>
        <taxon>Microbacteriaceae</taxon>
        <taxon>Leucobacter</taxon>
    </lineage>
</organism>
<comment type="caution">
    <text evidence="2">The sequence shown here is derived from an EMBL/GenBank/DDBJ whole genome shotgun (WGS) entry which is preliminary data.</text>
</comment>
<name>A0A0D0HWC3_9MICO</name>
<keyword evidence="1" id="KW-0472">Membrane</keyword>
<reference evidence="2 3" key="1">
    <citation type="submission" date="2015-01" db="EMBL/GenBank/DDBJ databases">
        <title>Draft genome sequence of Leucobacter komagatae strain VKM ST2845.</title>
        <authorList>
            <person name="Karlyshev A.V."/>
            <person name="Kudryashova E.B."/>
        </authorList>
    </citation>
    <scope>NUCLEOTIDE SEQUENCE [LARGE SCALE GENOMIC DNA]</scope>
    <source>
        <strain evidence="2 3">VKM ST2845</strain>
    </source>
</reference>
<protein>
    <submittedName>
        <fullName evidence="2">Uncharacterized protein</fullName>
    </submittedName>
</protein>
<keyword evidence="1" id="KW-1133">Transmembrane helix</keyword>
<gene>
    <name evidence="2" type="ORF">SD72_12315</name>
</gene>
<feature type="transmembrane region" description="Helical" evidence="1">
    <location>
        <begin position="89"/>
        <end position="112"/>
    </location>
</feature>
<keyword evidence="3" id="KW-1185">Reference proteome</keyword>
<evidence type="ECO:0000313" key="2">
    <source>
        <dbReference type="EMBL" id="KIP51911.1"/>
    </source>
</evidence>
<dbReference type="AlphaFoldDB" id="A0A0D0HWC3"/>
<dbReference type="Proteomes" id="UP000032120">
    <property type="component" value="Unassembled WGS sequence"/>
</dbReference>
<proteinExistence type="predicted"/>
<accession>A0A0D0HWC3</accession>
<dbReference type="EMBL" id="JXSQ01000019">
    <property type="protein sequence ID" value="KIP51911.1"/>
    <property type="molecule type" value="Genomic_DNA"/>
</dbReference>
<evidence type="ECO:0000313" key="3">
    <source>
        <dbReference type="Proteomes" id="UP000032120"/>
    </source>
</evidence>
<feature type="transmembrane region" description="Helical" evidence="1">
    <location>
        <begin position="16"/>
        <end position="38"/>
    </location>
</feature>